<accession>A0A645EXF8</accession>
<evidence type="ECO:0000259" key="1">
    <source>
        <dbReference type="Pfam" id="PF17133"/>
    </source>
</evidence>
<evidence type="ECO:0000313" key="2">
    <source>
        <dbReference type="EMBL" id="MPN06150.1"/>
    </source>
</evidence>
<feature type="domain" description="DUF5108" evidence="1">
    <location>
        <begin position="55"/>
        <end position="254"/>
    </location>
</feature>
<dbReference type="Pfam" id="PF17133">
    <property type="entry name" value="DUF5108"/>
    <property type="match status" value="1"/>
</dbReference>
<sequence length="256" mass="28623">MEADDNYYINHKGGESIRARFIERTSDVQAKNGLVHEIDGWMPVFVSEEPATVFFDLCNFQELGSYVAAKGTSGQIFQTANATNEYRTEATNVSCYQVEVSPSGVGSLSSYNYVDYFTVKTGNNWTKCMYNDQLILNIGYTGSISMQTPIIVAGKYKVTLRMGYATSMNFIRNMTEGSNGGQMKFTFDNDNAVTAAPYTSITTNVLDVYDAVIYDQIEFTKTGKHNLKIVVMDPAASTHAKFRIQLDYLLFEPINE</sequence>
<dbReference type="InterPro" id="IPR033401">
    <property type="entry name" value="DUF5108"/>
</dbReference>
<gene>
    <name evidence="2" type="ORF">SDC9_153406</name>
</gene>
<proteinExistence type="predicted"/>
<protein>
    <recommendedName>
        <fullName evidence="1">DUF5108 domain-containing protein</fullName>
    </recommendedName>
</protein>
<name>A0A645EXF8_9ZZZZ</name>
<comment type="caution">
    <text evidence="2">The sequence shown here is derived from an EMBL/GenBank/DDBJ whole genome shotgun (WGS) entry which is preliminary data.</text>
</comment>
<dbReference type="AlphaFoldDB" id="A0A645EXF8"/>
<reference evidence="2" key="1">
    <citation type="submission" date="2019-08" db="EMBL/GenBank/DDBJ databases">
        <authorList>
            <person name="Kucharzyk K."/>
            <person name="Murdoch R.W."/>
            <person name="Higgins S."/>
            <person name="Loffler F."/>
        </authorList>
    </citation>
    <scope>NUCLEOTIDE SEQUENCE</scope>
</reference>
<organism evidence="2">
    <name type="scientific">bioreactor metagenome</name>
    <dbReference type="NCBI Taxonomy" id="1076179"/>
    <lineage>
        <taxon>unclassified sequences</taxon>
        <taxon>metagenomes</taxon>
        <taxon>ecological metagenomes</taxon>
    </lineage>
</organism>
<dbReference type="EMBL" id="VSSQ01052039">
    <property type="protein sequence ID" value="MPN06150.1"/>
    <property type="molecule type" value="Genomic_DNA"/>
</dbReference>